<reference evidence="1 2" key="1">
    <citation type="submission" date="2024-04" db="EMBL/GenBank/DDBJ databases">
        <authorList>
            <person name="Fracassetti M."/>
        </authorList>
    </citation>
    <scope>NUCLEOTIDE SEQUENCE [LARGE SCALE GENOMIC DNA]</scope>
</reference>
<sequence>MSMGLMIWQSASALKIDSLLFFYACHPPLHLYPIRLSILILSPRNHRPYSHLQLLVNDCFPCFCSTTIQVTPGRILKVRIGGLKIGISSGGRGTKTIREKLT</sequence>
<organism evidence="1 2">
    <name type="scientific">Linum trigynum</name>
    <dbReference type="NCBI Taxonomy" id="586398"/>
    <lineage>
        <taxon>Eukaryota</taxon>
        <taxon>Viridiplantae</taxon>
        <taxon>Streptophyta</taxon>
        <taxon>Embryophyta</taxon>
        <taxon>Tracheophyta</taxon>
        <taxon>Spermatophyta</taxon>
        <taxon>Magnoliopsida</taxon>
        <taxon>eudicotyledons</taxon>
        <taxon>Gunneridae</taxon>
        <taxon>Pentapetalae</taxon>
        <taxon>rosids</taxon>
        <taxon>fabids</taxon>
        <taxon>Malpighiales</taxon>
        <taxon>Linaceae</taxon>
        <taxon>Linum</taxon>
    </lineage>
</organism>
<name>A0AAV2CX14_9ROSI</name>
<evidence type="ECO:0000313" key="2">
    <source>
        <dbReference type="Proteomes" id="UP001497516"/>
    </source>
</evidence>
<dbReference type="AlphaFoldDB" id="A0AAV2CX14"/>
<evidence type="ECO:0008006" key="3">
    <source>
        <dbReference type="Google" id="ProtNLM"/>
    </source>
</evidence>
<evidence type="ECO:0000313" key="1">
    <source>
        <dbReference type="EMBL" id="CAL1360903.1"/>
    </source>
</evidence>
<gene>
    <name evidence="1" type="ORF">LTRI10_LOCUS8306</name>
</gene>
<accession>A0AAV2CX14</accession>
<dbReference type="EMBL" id="OZ034814">
    <property type="protein sequence ID" value="CAL1360903.1"/>
    <property type="molecule type" value="Genomic_DNA"/>
</dbReference>
<protein>
    <recommendedName>
        <fullName evidence="3">Ribosomal protein L2</fullName>
    </recommendedName>
</protein>
<proteinExistence type="predicted"/>
<dbReference type="Proteomes" id="UP001497516">
    <property type="component" value="Chromosome 10"/>
</dbReference>
<keyword evidence="2" id="KW-1185">Reference proteome</keyword>